<keyword evidence="3 5" id="KW-0964">Secreted</keyword>
<name>A0A8T1W9N8_9STRA</name>
<reference evidence="6" key="1">
    <citation type="submission" date="2021-02" db="EMBL/GenBank/DDBJ databases">
        <authorList>
            <person name="Palmer J.M."/>
        </authorList>
    </citation>
    <scope>NUCLEOTIDE SEQUENCE</scope>
    <source>
        <strain evidence="6">SCRP23</strain>
    </source>
</reference>
<evidence type="ECO:0000256" key="3">
    <source>
        <dbReference type="ARBA" id="ARBA00022525"/>
    </source>
</evidence>
<evidence type="ECO:0000256" key="1">
    <source>
        <dbReference type="ARBA" id="ARBA00004613"/>
    </source>
</evidence>
<evidence type="ECO:0000256" key="4">
    <source>
        <dbReference type="ARBA" id="ARBA00022729"/>
    </source>
</evidence>
<dbReference type="AlphaFoldDB" id="A0A8T1W9N8"/>
<dbReference type="EMBL" id="JAGDFL010000443">
    <property type="protein sequence ID" value="KAG7388419.1"/>
    <property type="molecule type" value="Genomic_DNA"/>
</dbReference>
<organism evidence="6 7">
    <name type="scientific">Phytophthora boehmeriae</name>
    <dbReference type="NCBI Taxonomy" id="109152"/>
    <lineage>
        <taxon>Eukaryota</taxon>
        <taxon>Sar</taxon>
        <taxon>Stramenopiles</taxon>
        <taxon>Oomycota</taxon>
        <taxon>Peronosporomycetes</taxon>
        <taxon>Peronosporales</taxon>
        <taxon>Peronosporaceae</taxon>
        <taxon>Phytophthora</taxon>
    </lineage>
</organism>
<keyword evidence="4 5" id="KW-0732">Signal</keyword>
<evidence type="ECO:0000256" key="2">
    <source>
        <dbReference type="ARBA" id="ARBA00010400"/>
    </source>
</evidence>
<comment type="caution">
    <text evidence="6">The sequence shown here is derived from an EMBL/GenBank/DDBJ whole genome shotgun (WGS) entry which is preliminary data.</text>
</comment>
<evidence type="ECO:0000313" key="7">
    <source>
        <dbReference type="Proteomes" id="UP000693981"/>
    </source>
</evidence>
<comment type="similarity">
    <text evidence="2 5">Belongs to the RxLR effector family.</text>
</comment>
<dbReference type="Pfam" id="PF16810">
    <property type="entry name" value="RXLR"/>
    <property type="match status" value="1"/>
</dbReference>
<feature type="chain" id="PRO_5045000677" description="RxLR effector protein" evidence="5">
    <location>
        <begin position="21"/>
        <end position="119"/>
    </location>
</feature>
<comment type="function">
    <text evidence="5">Effector that suppresses plant defense responses during pathogen infection.</text>
</comment>
<protein>
    <recommendedName>
        <fullName evidence="5">RxLR effector protein</fullName>
    </recommendedName>
</protein>
<dbReference type="OrthoDB" id="110535at2759"/>
<comment type="subcellular location">
    <subcellularLocation>
        <location evidence="1 5">Secreted</location>
    </subcellularLocation>
</comment>
<accession>A0A8T1W9N8</accession>
<evidence type="ECO:0000256" key="5">
    <source>
        <dbReference type="RuleBase" id="RU367124"/>
    </source>
</evidence>
<evidence type="ECO:0000313" key="6">
    <source>
        <dbReference type="EMBL" id="KAG7388419.1"/>
    </source>
</evidence>
<feature type="signal peptide" evidence="5">
    <location>
        <begin position="1"/>
        <end position="20"/>
    </location>
</feature>
<dbReference type="InterPro" id="IPR031825">
    <property type="entry name" value="RXLR"/>
</dbReference>
<gene>
    <name evidence="6" type="ORF">PHYBOEH_007869</name>
</gene>
<comment type="domain">
    <text evidence="5">The RxLR-dEER motif acts to carry the protein into the host cell cytoplasm through binding to cell surface phosphatidylinositol-3-phosphate.</text>
</comment>
<sequence>MRVGYIVLATTASLLATGAALPAANEVAHQNTFTTTSTDSKSALRGLSTKLYDDDTKATDFDDQEERALPVNPDAVQKLTKTASQKLTKAASQNNYNSPINKFLWHLFRKMTPKNYRTN</sequence>
<proteinExistence type="inferred from homology"/>
<keyword evidence="7" id="KW-1185">Reference proteome</keyword>
<dbReference type="Proteomes" id="UP000693981">
    <property type="component" value="Unassembled WGS sequence"/>
</dbReference>